<accession>A0ABP0KLU0</accession>
<reference evidence="3 4" key="1">
    <citation type="submission" date="2024-02" db="EMBL/GenBank/DDBJ databases">
        <authorList>
            <person name="Chen Y."/>
            <person name="Shah S."/>
            <person name="Dougan E. K."/>
            <person name="Thang M."/>
            <person name="Chan C."/>
        </authorList>
    </citation>
    <scope>NUCLEOTIDE SEQUENCE [LARGE SCALE GENOMIC DNA]</scope>
</reference>
<keyword evidence="2" id="KW-0472">Membrane</keyword>
<proteinExistence type="predicted"/>
<keyword evidence="2" id="KW-1133">Transmembrane helix</keyword>
<dbReference type="Proteomes" id="UP001642484">
    <property type="component" value="Unassembled WGS sequence"/>
</dbReference>
<name>A0ABP0KLU0_9DINO</name>
<protein>
    <submittedName>
        <fullName evidence="3">Uncharacterized protein</fullName>
    </submittedName>
</protein>
<dbReference type="EMBL" id="CAXAMN010009091">
    <property type="protein sequence ID" value="CAK9027621.1"/>
    <property type="molecule type" value="Genomic_DNA"/>
</dbReference>
<organism evidence="3 4">
    <name type="scientific">Durusdinium trenchii</name>
    <dbReference type="NCBI Taxonomy" id="1381693"/>
    <lineage>
        <taxon>Eukaryota</taxon>
        <taxon>Sar</taxon>
        <taxon>Alveolata</taxon>
        <taxon>Dinophyceae</taxon>
        <taxon>Suessiales</taxon>
        <taxon>Symbiodiniaceae</taxon>
        <taxon>Durusdinium</taxon>
    </lineage>
</organism>
<evidence type="ECO:0000256" key="2">
    <source>
        <dbReference type="SAM" id="Phobius"/>
    </source>
</evidence>
<evidence type="ECO:0000256" key="1">
    <source>
        <dbReference type="SAM" id="MobiDB-lite"/>
    </source>
</evidence>
<feature type="region of interest" description="Disordered" evidence="1">
    <location>
        <begin position="39"/>
        <end position="71"/>
    </location>
</feature>
<gene>
    <name evidence="3" type="ORF">CCMP2556_LOCUS16817</name>
</gene>
<evidence type="ECO:0000313" key="4">
    <source>
        <dbReference type="Proteomes" id="UP001642484"/>
    </source>
</evidence>
<sequence length="92" mass="9863">MVARKGMTAEEKEKAGKKIFAGLVAAIVALVGFVIWRRRRKSSPPSSAGTDGGGATSPKSGKPPPPKRDFLTRVKKPLTEAAVLHKRECVHD</sequence>
<comment type="caution">
    <text evidence="3">The sequence shown here is derived from an EMBL/GenBank/DDBJ whole genome shotgun (WGS) entry which is preliminary data.</text>
</comment>
<evidence type="ECO:0000313" key="3">
    <source>
        <dbReference type="EMBL" id="CAK9027621.1"/>
    </source>
</evidence>
<keyword evidence="4" id="KW-1185">Reference proteome</keyword>
<feature type="transmembrane region" description="Helical" evidence="2">
    <location>
        <begin position="19"/>
        <end position="36"/>
    </location>
</feature>
<keyword evidence="2" id="KW-0812">Transmembrane</keyword>